<dbReference type="Proteomes" id="UP000886520">
    <property type="component" value="Chromosome 5"/>
</dbReference>
<feature type="coiled-coil region" evidence="2">
    <location>
        <begin position="852"/>
        <end position="901"/>
    </location>
</feature>
<evidence type="ECO:0000256" key="3">
    <source>
        <dbReference type="SAM" id="MobiDB-lite"/>
    </source>
</evidence>
<dbReference type="Pfam" id="PF03763">
    <property type="entry name" value="Remorin_C"/>
    <property type="match status" value="1"/>
</dbReference>
<feature type="region of interest" description="Disordered" evidence="3">
    <location>
        <begin position="797"/>
        <end position="820"/>
    </location>
</feature>
<comment type="caution">
    <text evidence="5">The sequence shown here is derived from an EMBL/GenBank/DDBJ whole genome shotgun (WGS) entry which is preliminary data.</text>
</comment>
<feature type="region of interest" description="Disordered" evidence="3">
    <location>
        <begin position="214"/>
        <end position="247"/>
    </location>
</feature>
<dbReference type="OrthoDB" id="10434459at2759"/>
<protein>
    <recommendedName>
        <fullName evidence="4">Remorin C-terminal domain-containing protein</fullName>
    </recommendedName>
</protein>
<reference evidence="5 6" key="1">
    <citation type="submission" date="2021-01" db="EMBL/GenBank/DDBJ databases">
        <title>Adiantum capillus-veneris genome.</title>
        <authorList>
            <person name="Fang Y."/>
            <person name="Liao Q."/>
        </authorList>
    </citation>
    <scope>NUCLEOTIDE SEQUENCE [LARGE SCALE GENOMIC DNA]</scope>
    <source>
        <strain evidence="5">H3</strain>
        <tissue evidence="5">Leaf</tissue>
    </source>
</reference>
<keyword evidence="6" id="KW-1185">Reference proteome</keyword>
<sequence>MLNSTSSSTTPALSSSCNLNSPNHNSKPPIIASPSAQNAHAQNPPHPHHTALVVPLSPFHHFHTHPNLHSSHDLYPLPLGSIDDNTNNSATRHSGIACESFSSHGMSTDPHCYTTDCSPRSVIRPVHSSSSGPSPDPGRPNSLSTHCIGNARAPRSKSHNLVSSRLHHNPAHHGKHRVSSMQGQNKQMMMQNHPHASAERRHTMVSLVQNADHTHHNPHHEAETEEGNNQDIKVSRSPKSGHQEDSVSVNWHRERLDQPSYSFGTAAVDKPCVNIASKEANGFDSGLIQAAAMEASRLRSDTQICFGSEAHVHRYTRVPIASSGPLSFNSMQVKSVDHKEKIPQHRSHSCNLVNVKGDPRISSRQGPKQPQNDHTKTSFDELASKSPDAIHPNTKGHTQFGTKWDDAEKWLRPANHHHHHHHATGCRGLIPSLGLLRMSDCLNFGTASKPHCMNPLPVSAPSPMDYVAAHSNCALPPLANCMNHHLHAPFRSATNSHHDWRSGALGQADIPVDHPPLPGTRQCHHVDYFHPHVISCNVTNISYAEPCSPSPHTATNPMQLHVIDDTEKESQAQQLEHQYGSSGSSVLKSNASIAREHNYSMLHWEEKNQGRDYLSIETAVPSVMESKAPTLPRPGSAQPCTANQQFTDRVASGECMPCSSDQLVYSIANDRYRLMGPGIQGTVAMPMVSLREVGTQMSSVDGSGSISRFTSKNGSPQKILSPARHNTPARGRSLGGSASSSGNVRRNTKQFINLEELVECHRAKLELQALSEGDRINSFHRTTSNWSSREVEEADLSRSLRHSTPELENSSSTGFSHQWPTQSYSWNKDDNARLARLQVKEAQIQAWEDKKKSKADAKLKRLEENLAKKRSQTTTRVMESLAAAQRKAEEMRATIYAQQRRPIKKGHQFRPRSLSPISRCTCFSVLQ</sequence>
<evidence type="ECO:0000313" key="6">
    <source>
        <dbReference type="Proteomes" id="UP000886520"/>
    </source>
</evidence>
<feature type="compositionally biased region" description="Low complexity" evidence="3">
    <location>
        <begin position="181"/>
        <end position="192"/>
    </location>
</feature>
<gene>
    <name evidence="5" type="ORF">GOP47_0004862</name>
</gene>
<feature type="region of interest" description="Disordered" evidence="3">
    <location>
        <begin position="338"/>
        <end position="379"/>
    </location>
</feature>
<comment type="similarity">
    <text evidence="1">Belongs to the remorin family.</text>
</comment>
<feature type="compositionally biased region" description="Low complexity" evidence="3">
    <location>
        <begin position="1"/>
        <end position="16"/>
    </location>
</feature>
<feature type="domain" description="Remorin C-terminal" evidence="4">
    <location>
        <begin position="823"/>
        <end position="905"/>
    </location>
</feature>
<name>A0A9D4V526_ADICA</name>
<proteinExistence type="inferred from homology"/>
<evidence type="ECO:0000256" key="2">
    <source>
        <dbReference type="SAM" id="Coils"/>
    </source>
</evidence>
<feature type="compositionally biased region" description="Basic residues" evidence="3">
    <location>
        <begin position="165"/>
        <end position="178"/>
    </location>
</feature>
<evidence type="ECO:0000259" key="4">
    <source>
        <dbReference type="Pfam" id="PF03763"/>
    </source>
</evidence>
<feature type="compositionally biased region" description="Polar residues" evidence="3">
    <location>
        <begin position="806"/>
        <end position="820"/>
    </location>
</feature>
<feature type="compositionally biased region" description="Polar residues" evidence="3">
    <location>
        <begin position="229"/>
        <end position="240"/>
    </location>
</feature>
<evidence type="ECO:0000313" key="5">
    <source>
        <dbReference type="EMBL" id="KAI5079383.1"/>
    </source>
</evidence>
<evidence type="ECO:0000256" key="1">
    <source>
        <dbReference type="ARBA" id="ARBA00005711"/>
    </source>
</evidence>
<dbReference type="PANTHER" id="PTHR31471">
    <property type="entry name" value="OS02G0116800 PROTEIN"/>
    <property type="match status" value="1"/>
</dbReference>
<dbReference type="InterPro" id="IPR005516">
    <property type="entry name" value="Remorin_C"/>
</dbReference>
<feature type="region of interest" description="Disordered" evidence="3">
    <location>
        <begin position="1"/>
        <end position="49"/>
    </location>
</feature>
<organism evidence="5 6">
    <name type="scientific">Adiantum capillus-veneris</name>
    <name type="common">Maidenhair fern</name>
    <dbReference type="NCBI Taxonomy" id="13818"/>
    <lineage>
        <taxon>Eukaryota</taxon>
        <taxon>Viridiplantae</taxon>
        <taxon>Streptophyta</taxon>
        <taxon>Embryophyta</taxon>
        <taxon>Tracheophyta</taxon>
        <taxon>Polypodiopsida</taxon>
        <taxon>Polypodiidae</taxon>
        <taxon>Polypodiales</taxon>
        <taxon>Pteridineae</taxon>
        <taxon>Pteridaceae</taxon>
        <taxon>Vittarioideae</taxon>
        <taxon>Adiantum</taxon>
    </lineage>
</organism>
<feature type="compositionally biased region" description="Polar residues" evidence="3">
    <location>
        <begin position="699"/>
        <end position="718"/>
    </location>
</feature>
<feature type="compositionally biased region" description="Polar residues" evidence="3">
    <location>
        <begin position="17"/>
        <end position="26"/>
    </location>
</feature>
<accession>A0A9D4V526</accession>
<feature type="region of interest" description="Disordered" evidence="3">
    <location>
        <begin position="123"/>
        <end position="200"/>
    </location>
</feature>
<feature type="region of interest" description="Disordered" evidence="3">
    <location>
        <begin position="699"/>
        <end position="744"/>
    </location>
</feature>
<dbReference type="AlphaFoldDB" id="A0A9D4V526"/>
<keyword evidence="2" id="KW-0175">Coiled coil</keyword>
<feature type="compositionally biased region" description="Low complexity" evidence="3">
    <location>
        <begin position="729"/>
        <end position="742"/>
    </location>
</feature>
<dbReference type="PANTHER" id="PTHR31471:SF3">
    <property type="entry name" value="OS11G0616300 PROTEIN"/>
    <property type="match status" value="1"/>
</dbReference>
<dbReference type="EMBL" id="JABFUD020000005">
    <property type="protein sequence ID" value="KAI5079383.1"/>
    <property type="molecule type" value="Genomic_DNA"/>
</dbReference>